<dbReference type="Gene3D" id="3.40.1350.10">
    <property type="match status" value="1"/>
</dbReference>
<dbReference type="Proteomes" id="UP000528555">
    <property type="component" value="Unassembled WGS sequence"/>
</dbReference>
<name>A0A850HGK7_9FIRM</name>
<dbReference type="PANTHER" id="PTHR34039">
    <property type="entry name" value="UPF0102 PROTEIN YRAN"/>
    <property type="match status" value="1"/>
</dbReference>
<dbReference type="InterPro" id="IPR011335">
    <property type="entry name" value="Restrct_endonuc-II-like"/>
</dbReference>
<dbReference type="EMBL" id="JAAITX010000001">
    <property type="protein sequence ID" value="NVH57342.1"/>
    <property type="molecule type" value="Genomic_DNA"/>
</dbReference>
<dbReference type="Pfam" id="PF02021">
    <property type="entry name" value="UPF0102"/>
    <property type="match status" value="1"/>
</dbReference>
<accession>A0A850HGK7</accession>
<reference evidence="4" key="2">
    <citation type="submission" date="2020-02" db="EMBL/GenBank/DDBJ databases">
        <authorList>
            <person name="Littmann E."/>
            <person name="Sorbara M."/>
        </authorList>
    </citation>
    <scope>NUCLEOTIDE SEQUENCE</scope>
    <source>
        <strain evidence="4">MSK.17.11</strain>
        <strain evidence="3">MSK.17.38</strain>
    </source>
</reference>
<reference evidence="5 6" key="1">
    <citation type="journal article" date="2020" name="Cell Host Microbe">
        <title>Functional and Genomic Variation between Human-Derived Isolates of Lachnospiraceae Reveals Inter- and Intra-Species Diversity.</title>
        <authorList>
            <person name="Sorbara M.T."/>
            <person name="Littmann E.R."/>
            <person name="Fontana E."/>
            <person name="Moody T.U."/>
            <person name="Kohout C.E."/>
            <person name="Gjonbalaj M."/>
            <person name="Eaton V."/>
            <person name="Seok R."/>
            <person name="Leiner I.M."/>
            <person name="Pamer E.G."/>
        </authorList>
    </citation>
    <scope>NUCLEOTIDE SEQUENCE [LARGE SCALE GENOMIC DNA]</scope>
    <source>
        <strain evidence="4 5">MSK.17.11</strain>
        <strain evidence="3 6">MSK.17.38</strain>
    </source>
</reference>
<organism evidence="4 5">
    <name type="scientific">Dorea phocaeensis</name>
    <dbReference type="NCBI Taxonomy" id="2040291"/>
    <lineage>
        <taxon>Bacteria</taxon>
        <taxon>Bacillati</taxon>
        <taxon>Bacillota</taxon>
        <taxon>Clostridia</taxon>
        <taxon>Lachnospirales</taxon>
        <taxon>Lachnospiraceae</taxon>
        <taxon>Dorea</taxon>
    </lineage>
</organism>
<gene>
    <name evidence="4" type="ORF">G5A66_01500</name>
    <name evidence="3" type="ORF">G5A75_01310</name>
</gene>
<dbReference type="CDD" id="cd20736">
    <property type="entry name" value="PoNe_Nuclease"/>
    <property type="match status" value="1"/>
</dbReference>
<dbReference type="InterPro" id="IPR011856">
    <property type="entry name" value="tRNA_endonuc-like_dom_sf"/>
</dbReference>
<sequence length="122" mass="14242">MKKESYQNTRRTGAVYERKAGAYLEKYGYKILEYNYRCRQGEVDIVARDGEYLVFCEVKYRSGAGSGYPEEAVDLRKQKKISKCALYYLMVHGLVDVPVRFDVVSIEGEQFRLYQNAFDYGE</sequence>
<proteinExistence type="inferred from homology"/>
<dbReference type="RefSeq" id="WP_173814181.1">
    <property type="nucleotide sequence ID" value="NZ_JAAITX010000001.1"/>
</dbReference>
<dbReference type="PANTHER" id="PTHR34039:SF1">
    <property type="entry name" value="UPF0102 PROTEIN YRAN"/>
    <property type="match status" value="1"/>
</dbReference>
<dbReference type="NCBIfam" id="NF009150">
    <property type="entry name" value="PRK12497.1-3"/>
    <property type="match status" value="1"/>
</dbReference>
<evidence type="ECO:0000313" key="4">
    <source>
        <dbReference type="EMBL" id="NVH57342.1"/>
    </source>
</evidence>
<protein>
    <recommendedName>
        <fullName evidence="2">UPF0102 protein G5A66_01500</fullName>
    </recommendedName>
</protein>
<comment type="caution">
    <text evidence="4">The sequence shown here is derived from an EMBL/GenBank/DDBJ whole genome shotgun (WGS) entry which is preliminary data.</text>
</comment>
<dbReference type="HAMAP" id="MF_00048">
    <property type="entry name" value="UPF0102"/>
    <property type="match status" value="1"/>
</dbReference>
<evidence type="ECO:0000313" key="6">
    <source>
        <dbReference type="Proteomes" id="UP000701680"/>
    </source>
</evidence>
<keyword evidence="5" id="KW-1185">Reference proteome</keyword>
<evidence type="ECO:0000256" key="2">
    <source>
        <dbReference type="HAMAP-Rule" id="MF_00048"/>
    </source>
</evidence>
<dbReference type="InterPro" id="IPR003509">
    <property type="entry name" value="UPF0102_YraN-like"/>
</dbReference>
<dbReference type="AlphaFoldDB" id="A0A850HGK7"/>
<evidence type="ECO:0000256" key="1">
    <source>
        <dbReference type="ARBA" id="ARBA00006738"/>
    </source>
</evidence>
<dbReference type="EMBL" id="JAAIUO010000001">
    <property type="protein sequence ID" value="NSK13529.1"/>
    <property type="molecule type" value="Genomic_DNA"/>
</dbReference>
<dbReference type="NCBIfam" id="TIGR00252">
    <property type="entry name" value="YraN family protein"/>
    <property type="match status" value="1"/>
</dbReference>
<dbReference type="Proteomes" id="UP000701680">
    <property type="component" value="Unassembled WGS sequence"/>
</dbReference>
<dbReference type="SUPFAM" id="SSF52980">
    <property type="entry name" value="Restriction endonuclease-like"/>
    <property type="match status" value="1"/>
</dbReference>
<dbReference type="GO" id="GO:0003676">
    <property type="term" value="F:nucleic acid binding"/>
    <property type="evidence" value="ECO:0007669"/>
    <property type="project" value="InterPro"/>
</dbReference>
<evidence type="ECO:0000313" key="5">
    <source>
        <dbReference type="Proteomes" id="UP000528555"/>
    </source>
</evidence>
<comment type="similarity">
    <text evidence="1 2">Belongs to the UPF0102 family.</text>
</comment>
<evidence type="ECO:0000313" key="3">
    <source>
        <dbReference type="EMBL" id="NSK13529.1"/>
    </source>
</evidence>